<keyword evidence="4" id="KW-0963">Cytoplasm</keyword>
<keyword evidence="8" id="KW-0539">Nucleus</keyword>
<evidence type="ECO:0000256" key="8">
    <source>
        <dbReference type="ARBA" id="ARBA00023242"/>
    </source>
</evidence>
<proteinExistence type="inferred from homology"/>
<reference evidence="10" key="2">
    <citation type="submission" date="2022-06" db="UniProtKB">
        <authorList>
            <consortium name="EnsemblMetazoa"/>
        </authorList>
    </citation>
    <scope>IDENTIFICATION</scope>
    <source>
        <strain evidence="10">p50T (Dazao)</strain>
    </source>
</reference>
<keyword evidence="6" id="KW-0808">Transferase</keyword>
<dbReference type="GeneID" id="101741737"/>
<dbReference type="KEGG" id="bmor:101741737"/>
<dbReference type="SUPFAM" id="SSF53335">
    <property type="entry name" value="S-adenosyl-L-methionine-dependent methyltransferases"/>
    <property type="match status" value="1"/>
</dbReference>
<evidence type="ECO:0000313" key="10">
    <source>
        <dbReference type="EnsemblMetazoa" id="XP_004932074.2"/>
    </source>
</evidence>
<comment type="similarity">
    <text evidence="9">Belongs to the methyltransferase superfamily. METTL18 family.</text>
</comment>
<dbReference type="GO" id="GO:0005737">
    <property type="term" value="C:cytoplasm"/>
    <property type="evidence" value="ECO:0007669"/>
    <property type="project" value="UniProtKB-SubCell"/>
</dbReference>
<dbReference type="PANTHER" id="PTHR14614">
    <property type="entry name" value="HEPATOCELLULAR CARCINOMA-ASSOCIATED ANTIGEN"/>
    <property type="match status" value="1"/>
</dbReference>
<dbReference type="EC" id="2.1.1.85" evidence="3"/>
<dbReference type="Pfam" id="PF10294">
    <property type="entry name" value="Methyltransf_16"/>
    <property type="match status" value="1"/>
</dbReference>
<evidence type="ECO:0000256" key="2">
    <source>
        <dbReference type="ARBA" id="ARBA00004496"/>
    </source>
</evidence>
<dbReference type="Proteomes" id="UP000005204">
    <property type="component" value="Unassembled WGS sequence"/>
</dbReference>
<evidence type="ECO:0000313" key="11">
    <source>
        <dbReference type="Proteomes" id="UP000005204"/>
    </source>
</evidence>
<evidence type="ECO:0000256" key="5">
    <source>
        <dbReference type="ARBA" id="ARBA00022603"/>
    </source>
</evidence>
<evidence type="ECO:0000256" key="1">
    <source>
        <dbReference type="ARBA" id="ARBA00004123"/>
    </source>
</evidence>
<comment type="subcellular location">
    <subcellularLocation>
        <location evidence="2">Cytoplasm</location>
    </subcellularLocation>
    <subcellularLocation>
        <location evidence="1">Nucleus</location>
    </subcellularLocation>
</comment>
<dbReference type="GO" id="GO:0018064">
    <property type="term" value="F:protein-L-histidine N-tele-methyltransferase activity"/>
    <property type="evidence" value="ECO:0007669"/>
    <property type="project" value="UniProtKB-EC"/>
</dbReference>
<evidence type="ECO:0000256" key="6">
    <source>
        <dbReference type="ARBA" id="ARBA00022679"/>
    </source>
</evidence>
<evidence type="ECO:0000256" key="3">
    <source>
        <dbReference type="ARBA" id="ARBA00012533"/>
    </source>
</evidence>
<evidence type="ECO:0000256" key="4">
    <source>
        <dbReference type="ARBA" id="ARBA00022490"/>
    </source>
</evidence>
<dbReference type="AlphaFoldDB" id="A0A8R2APA6"/>
<protein>
    <recommendedName>
        <fullName evidence="3">protein-histidine N-methyltransferase</fullName>
        <ecNumber evidence="3">2.1.1.85</ecNumber>
    </recommendedName>
</protein>
<dbReference type="EnsemblMetazoa" id="XM_004932017.4">
    <property type="protein sequence ID" value="XP_004932074.2"/>
    <property type="gene ID" value="LOC101741737"/>
</dbReference>
<keyword evidence="7" id="KW-0949">S-adenosyl-L-methionine</keyword>
<dbReference type="CDD" id="cd02440">
    <property type="entry name" value="AdoMet_MTases"/>
    <property type="match status" value="1"/>
</dbReference>
<sequence>MTDFRFNFSGAESEVEHKDDEEISWLASEEVKPDKQIKEVDEINLLYLALLPCHETVIRHIMPTKIIAELKNKELQNVLNTAEKEHSDLVTGKYEGGLKIWECTYDLLQYLMHNKDIIEFQDKNVLDLGCGAGILGIYALQNGANVTFQDYNKEVLENVTIPNVLVNIEEKFREKEIKRCKFYSGDWTHFNNFLPNNEQFDIILSSETIYNESNYVKIITLFKNRLNNNGSVFLAAKSVYFGVGGGTKQFENTLEKYGSLKSNVCWKTETPILRQILKITK</sequence>
<evidence type="ECO:0000256" key="9">
    <source>
        <dbReference type="ARBA" id="ARBA00038126"/>
    </source>
</evidence>
<evidence type="ECO:0000256" key="7">
    <source>
        <dbReference type="ARBA" id="ARBA00022691"/>
    </source>
</evidence>
<name>A0A8R2APA6_BOMMO</name>
<dbReference type="GO" id="GO:0032259">
    <property type="term" value="P:methylation"/>
    <property type="evidence" value="ECO:0007669"/>
    <property type="project" value="UniProtKB-KW"/>
</dbReference>
<keyword evidence="11" id="KW-1185">Reference proteome</keyword>
<dbReference type="RefSeq" id="XP_004932074.2">
    <property type="nucleotide sequence ID" value="XM_004932017.5"/>
</dbReference>
<keyword evidence="5" id="KW-0489">Methyltransferase</keyword>
<dbReference type="PANTHER" id="PTHR14614:SF39">
    <property type="entry name" value="HISTIDINE PROTEIN METHYLTRANSFERASE 1 HOMOLOG"/>
    <property type="match status" value="1"/>
</dbReference>
<dbReference type="InterPro" id="IPR019410">
    <property type="entry name" value="Methyltransf_16"/>
</dbReference>
<dbReference type="SMR" id="A0A8R2APA6"/>
<dbReference type="InterPro" id="IPR029063">
    <property type="entry name" value="SAM-dependent_MTases_sf"/>
</dbReference>
<dbReference type="GO" id="GO:0005634">
    <property type="term" value="C:nucleus"/>
    <property type="evidence" value="ECO:0007669"/>
    <property type="project" value="UniProtKB-SubCell"/>
</dbReference>
<accession>A0A8R2APA6</accession>
<organism evidence="10 11">
    <name type="scientific">Bombyx mori</name>
    <name type="common">Silk moth</name>
    <dbReference type="NCBI Taxonomy" id="7091"/>
    <lineage>
        <taxon>Eukaryota</taxon>
        <taxon>Metazoa</taxon>
        <taxon>Ecdysozoa</taxon>
        <taxon>Arthropoda</taxon>
        <taxon>Hexapoda</taxon>
        <taxon>Insecta</taxon>
        <taxon>Pterygota</taxon>
        <taxon>Neoptera</taxon>
        <taxon>Endopterygota</taxon>
        <taxon>Lepidoptera</taxon>
        <taxon>Glossata</taxon>
        <taxon>Ditrysia</taxon>
        <taxon>Bombycoidea</taxon>
        <taxon>Bombycidae</taxon>
        <taxon>Bombycinae</taxon>
        <taxon>Bombyx</taxon>
    </lineage>
</organism>
<reference evidence="11" key="1">
    <citation type="journal article" date="2008" name="Insect Biochem. Mol. Biol.">
        <title>The genome of a lepidopteran model insect, the silkworm Bombyx mori.</title>
        <authorList>
            <consortium name="International Silkworm Genome Consortium"/>
        </authorList>
    </citation>
    <scope>NUCLEOTIDE SEQUENCE [LARGE SCALE GENOMIC DNA]</scope>
    <source>
        <strain evidence="11">p50T</strain>
    </source>
</reference>
<dbReference type="Gene3D" id="3.40.50.150">
    <property type="entry name" value="Vaccinia Virus protein VP39"/>
    <property type="match status" value="1"/>
</dbReference>